<dbReference type="OrthoDB" id="260428at2"/>
<dbReference type="Proteomes" id="UP000315017">
    <property type="component" value="Chromosome"/>
</dbReference>
<evidence type="ECO:0008006" key="5">
    <source>
        <dbReference type="Google" id="ProtNLM"/>
    </source>
</evidence>
<feature type="transmembrane region" description="Helical" evidence="2">
    <location>
        <begin position="178"/>
        <end position="204"/>
    </location>
</feature>
<organism evidence="3 4">
    <name type="scientific">Anatilimnocola aggregata</name>
    <dbReference type="NCBI Taxonomy" id="2528021"/>
    <lineage>
        <taxon>Bacteria</taxon>
        <taxon>Pseudomonadati</taxon>
        <taxon>Planctomycetota</taxon>
        <taxon>Planctomycetia</taxon>
        <taxon>Pirellulales</taxon>
        <taxon>Pirellulaceae</taxon>
        <taxon>Anatilimnocola</taxon>
    </lineage>
</organism>
<keyword evidence="2" id="KW-0812">Transmembrane</keyword>
<reference evidence="3 4" key="1">
    <citation type="submission" date="2019-02" db="EMBL/GenBank/DDBJ databases">
        <title>Deep-cultivation of Planctomycetes and their phenomic and genomic characterization uncovers novel biology.</title>
        <authorList>
            <person name="Wiegand S."/>
            <person name="Jogler M."/>
            <person name="Boedeker C."/>
            <person name="Pinto D."/>
            <person name="Vollmers J."/>
            <person name="Rivas-Marin E."/>
            <person name="Kohn T."/>
            <person name="Peeters S.H."/>
            <person name="Heuer A."/>
            <person name="Rast P."/>
            <person name="Oberbeckmann S."/>
            <person name="Bunk B."/>
            <person name="Jeske O."/>
            <person name="Meyerdierks A."/>
            <person name="Storesund J.E."/>
            <person name="Kallscheuer N."/>
            <person name="Luecker S."/>
            <person name="Lage O.M."/>
            <person name="Pohl T."/>
            <person name="Merkel B.J."/>
            <person name="Hornburger P."/>
            <person name="Mueller R.-W."/>
            <person name="Bruemmer F."/>
            <person name="Labrenz M."/>
            <person name="Spormann A.M."/>
            <person name="Op den Camp H."/>
            <person name="Overmann J."/>
            <person name="Amann R."/>
            <person name="Jetten M.S.M."/>
            <person name="Mascher T."/>
            <person name="Medema M.H."/>
            <person name="Devos D.P."/>
            <person name="Kaster A.-K."/>
            <person name="Ovreas L."/>
            <person name="Rohde M."/>
            <person name="Galperin M.Y."/>
            <person name="Jogler C."/>
        </authorList>
    </citation>
    <scope>NUCLEOTIDE SEQUENCE [LARGE SCALE GENOMIC DNA]</scope>
    <source>
        <strain evidence="3 4">ETA_A8</strain>
    </source>
</reference>
<feature type="transmembrane region" description="Helical" evidence="2">
    <location>
        <begin position="273"/>
        <end position="295"/>
    </location>
</feature>
<feature type="transmembrane region" description="Helical" evidence="2">
    <location>
        <begin position="210"/>
        <end position="240"/>
    </location>
</feature>
<feature type="region of interest" description="Disordered" evidence="1">
    <location>
        <begin position="399"/>
        <end position="428"/>
    </location>
</feature>
<keyword evidence="4" id="KW-1185">Reference proteome</keyword>
<keyword evidence="2" id="KW-1133">Transmembrane helix</keyword>
<keyword evidence="2" id="KW-0472">Membrane</keyword>
<feature type="transmembrane region" description="Helical" evidence="2">
    <location>
        <begin position="34"/>
        <end position="56"/>
    </location>
</feature>
<dbReference type="AlphaFoldDB" id="A0A517Y713"/>
<name>A0A517Y713_9BACT</name>
<evidence type="ECO:0000256" key="1">
    <source>
        <dbReference type="SAM" id="MobiDB-lite"/>
    </source>
</evidence>
<evidence type="ECO:0000313" key="3">
    <source>
        <dbReference type="EMBL" id="QDU26023.1"/>
    </source>
</evidence>
<gene>
    <name evidence="3" type="ORF">ETAA8_10950</name>
</gene>
<accession>A0A517Y713</accession>
<evidence type="ECO:0000313" key="4">
    <source>
        <dbReference type="Proteomes" id="UP000315017"/>
    </source>
</evidence>
<sequence length="428" mass="47168">MNENQVAAHERIAVRKIVWREVFPWLILLRVFRVAIAPGPLMLATGALALSSFVWWSSGFMFLTQVEYDSVQRADFIGWPYLPSERITAHIPLTAAGYLPSATGTVLQPYAHLTEPVRQLFDYTTPWNQVVYYLFGFLLSTIIWTFVGGVITRLALVELGSEQAYDWVDAVRYVLRRYLQYLLAPIAPLFALFGLGLLLVPLGWLMNLEIGLVIAGLVWMLVIVLGLVAAWLLVGLLFGWPLMIAAVGAKRDGDALQAFSEAFSYVYGKPLHYFFYAVVAVSLGALALTAVQLFAGLAVEFGFWGTAWGAGAERITQIKEQLPLAQAGRDVGGSATHDTGVWLIGLFVSLVEVVTTAAAFSYFFVSAAAIFLLLRKAVDDKEMDEVHLEDEDVHLETARRAMLSDDAPPTDSPGSYPVSPPKDEDVAE</sequence>
<protein>
    <recommendedName>
        <fullName evidence="5">Transmembrane protein</fullName>
    </recommendedName>
</protein>
<dbReference type="EMBL" id="CP036274">
    <property type="protein sequence ID" value="QDU26023.1"/>
    <property type="molecule type" value="Genomic_DNA"/>
</dbReference>
<evidence type="ECO:0000256" key="2">
    <source>
        <dbReference type="SAM" id="Phobius"/>
    </source>
</evidence>
<dbReference type="RefSeq" id="WP_145085923.1">
    <property type="nucleotide sequence ID" value="NZ_CP036274.1"/>
</dbReference>
<proteinExistence type="predicted"/>
<dbReference type="KEGG" id="aagg:ETAA8_10950"/>
<feature type="transmembrane region" description="Helical" evidence="2">
    <location>
        <begin position="130"/>
        <end position="157"/>
    </location>
</feature>
<feature type="transmembrane region" description="Helical" evidence="2">
    <location>
        <begin position="341"/>
        <end position="374"/>
    </location>
</feature>